<proteinExistence type="predicted"/>
<comment type="caution">
    <text evidence="5">The sequence shown here is derived from an EMBL/GenBank/DDBJ whole genome shotgun (WGS) entry which is preliminary data.</text>
</comment>
<name>A0NQ57_ROSAI</name>
<dbReference type="InterPro" id="IPR002104">
    <property type="entry name" value="Integrase_catalytic"/>
</dbReference>
<dbReference type="InterPro" id="IPR011010">
    <property type="entry name" value="DNA_brk_join_enz"/>
</dbReference>
<evidence type="ECO:0000256" key="2">
    <source>
        <dbReference type="ARBA" id="ARBA00023172"/>
    </source>
</evidence>
<dbReference type="EMBL" id="AAUW01000004">
    <property type="protein sequence ID" value="EAV44915.1"/>
    <property type="molecule type" value="Genomic_DNA"/>
</dbReference>
<feature type="region of interest" description="Disordered" evidence="3">
    <location>
        <begin position="38"/>
        <end position="67"/>
    </location>
</feature>
<dbReference type="PANTHER" id="PTHR30349">
    <property type="entry name" value="PHAGE INTEGRASE-RELATED"/>
    <property type="match status" value="1"/>
</dbReference>
<evidence type="ECO:0000313" key="5">
    <source>
        <dbReference type="EMBL" id="EAV44915.1"/>
    </source>
</evidence>
<dbReference type="GO" id="GO:0015074">
    <property type="term" value="P:DNA integration"/>
    <property type="evidence" value="ECO:0007669"/>
    <property type="project" value="UniProtKB-KW"/>
</dbReference>
<accession>A0NQ57</accession>
<gene>
    <name evidence="5" type="ORF">SIAM614_12908</name>
</gene>
<organism evidence="5 6">
    <name type="scientific">Roseibium aggregatum (strain ATCC 25650 / DSM 13394 / JCM 20685 / NBRC 16684 / NCIMB 2208 / IAM 12614 / B1)</name>
    <name type="common">Stappia aggregata</name>
    <dbReference type="NCBI Taxonomy" id="384765"/>
    <lineage>
        <taxon>Bacteria</taxon>
        <taxon>Pseudomonadati</taxon>
        <taxon>Pseudomonadota</taxon>
        <taxon>Alphaproteobacteria</taxon>
        <taxon>Hyphomicrobiales</taxon>
        <taxon>Stappiaceae</taxon>
        <taxon>Roseibium</taxon>
    </lineage>
</organism>
<keyword evidence="1" id="KW-0229">DNA integration</keyword>
<dbReference type="InterPro" id="IPR050090">
    <property type="entry name" value="Tyrosine_recombinase_XerCD"/>
</dbReference>
<dbReference type="OrthoDB" id="6388170at2"/>
<dbReference type="eggNOG" id="COG0582">
    <property type="taxonomic scope" value="Bacteria"/>
</dbReference>
<keyword evidence="2" id="KW-0233">DNA recombination</keyword>
<dbReference type="AlphaFoldDB" id="A0NQ57"/>
<dbReference type="PANTHER" id="PTHR30349:SF64">
    <property type="entry name" value="PROPHAGE INTEGRASE INTD-RELATED"/>
    <property type="match status" value="1"/>
</dbReference>
<evidence type="ECO:0000256" key="3">
    <source>
        <dbReference type="SAM" id="MobiDB-lite"/>
    </source>
</evidence>
<dbReference type="Pfam" id="PF00589">
    <property type="entry name" value="Phage_integrase"/>
    <property type="match status" value="1"/>
</dbReference>
<dbReference type="InterPro" id="IPR013762">
    <property type="entry name" value="Integrase-like_cat_sf"/>
</dbReference>
<dbReference type="Gene3D" id="1.10.443.10">
    <property type="entry name" value="Intergrase catalytic core"/>
    <property type="match status" value="1"/>
</dbReference>
<evidence type="ECO:0000259" key="4">
    <source>
        <dbReference type="PROSITE" id="PS51898"/>
    </source>
</evidence>
<dbReference type="GO" id="GO:0003677">
    <property type="term" value="F:DNA binding"/>
    <property type="evidence" value="ECO:0007669"/>
    <property type="project" value="InterPro"/>
</dbReference>
<dbReference type="Proteomes" id="UP000004848">
    <property type="component" value="Unassembled WGS sequence"/>
</dbReference>
<dbReference type="PROSITE" id="PS51898">
    <property type="entry name" value="TYR_RECOMBINASE"/>
    <property type="match status" value="1"/>
</dbReference>
<dbReference type="GO" id="GO:0006310">
    <property type="term" value="P:DNA recombination"/>
    <property type="evidence" value="ECO:0007669"/>
    <property type="project" value="UniProtKB-KW"/>
</dbReference>
<feature type="compositionally biased region" description="Basic and acidic residues" evidence="3">
    <location>
        <begin position="51"/>
        <end position="66"/>
    </location>
</feature>
<evidence type="ECO:0000256" key="1">
    <source>
        <dbReference type="ARBA" id="ARBA00022908"/>
    </source>
</evidence>
<dbReference type="GeneID" id="68845676"/>
<feature type="domain" description="Tyr recombinase" evidence="4">
    <location>
        <begin position="179"/>
        <end position="359"/>
    </location>
</feature>
<reference evidence="5 6" key="1">
    <citation type="submission" date="2006-05" db="EMBL/GenBank/DDBJ databases">
        <authorList>
            <person name="King G."/>
            <person name="Ferriera S."/>
            <person name="Johnson J."/>
            <person name="Kravitz S."/>
            <person name="Beeson K."/>
            <person name="Sutton G."/>
            <person name="Rogers Y.-H."/>
            <person name="Friedman R."/>
            <person name="Frazier M."/>
            <person name="Venter J.C."/>
        </authorList>
    </citation>
    <scope>NUCLEOTIDE SEQUENCE [LARGE SCALE GENOMIC DNA]</scope>
    <source>
        <strain evidence="6">ATCC 25650 / DSM 13394 / JCM 20685 / NBRC 16684 / NCIMB 2208 / IAM 12614 / B1</strain>
    </source>
</reference>
<dbReference type="SUPFAM" id="SSF56349">
    <property type="entry name" value="DNA breaking-rejoining enzymes"/>
    <property type="match status" value="1"/>
</dbReference>
<protein>
    <recommendedName>
        <fullName evidence="4">Tyr recombinase domain-containing protein</fullName>
    </recommendedName>
</protein>
<sequence length="381" mass="44180">MSVFRARKRDRETGEWVYTSPYYHFDFVLTIDGTRRRFHGSTGETTKSRAQKFEEREKRRVRDQGPNDHMTLGQACLRYHEEVIKGKSSEVDELIAIKHCCRLIGSDRRLTSLTTDDIAIAVRKRAGETKGKKNKTLVAPATVNRQIIEIMRKVLKRAKRVWHVRIDLDAFDWSSMRLKEPKERVREFVGDEADRFWDAMREDYGPFVWFLLSRGLRVNAAAGMSKDRLDEPRCRIQIWIKGEGWVWVPVTKEQMTVIVQEAKKAPGKAVWSYEMQRHPNRGKRQEITYTGFRRTMATALKAAGITDFRIHDLRHDFASKLLRATRDLALVKNALKHADISSTIRYAHVLDEDVREGLEALDNASHLLVCTSLDKAKKQGK</sequence>
<evidence type="ECO:0000313" key="6">
    <source>
        <dbReference type="Proteomes" id="UP000004848"/>
    </source>
</evidence>
<dbReference type="RefSeq" id="WP_006933015.1">
    <property type="nucleotide sequence ID" value="NZ_AAUW01000004.1"/>
</dbReference>